<gene>
    <name evidence="1" type="ORF">NDI86_15740</name>
</gene>
<dbReference type="Proteomes" id="UP001268864">
    <property type="component" value="Unassembled WGS sequence"/>
</dbReference>
<dbReference type="NCBIfam" id="NF041911">
    <property type="entry name" value="HVO_0649"/>
    <property type="match status" value="1"/>
</dbReference>
<keyword evidence="2" id="KW-1185">Reference proteome</keyword>
<evidence type="ECO:0000313" key="1">
    <source>
        <dbReference type="EMBL" id="MDS0283579.1"/>
    </source>
</evidence>
<protein>
    <recommendedName>
        <fullName evidence="3">Small CPxCG-related zinc finger protein</fullName>
    </recommendedName>
</protein>
<dbReference type="EMBL" id="JAMQOS010000005">
    <property type="protein sequence ID" value="MDS0283579.1"/>
    <property type="molecule type" value="Genomic_DNA"/>
</dbReference>
<comment type="caution">
    <text evidence="1">The sequence shown here is derived from an EMBL/GenBank/DDBJ whole genome shotgun (WGS) entry which is preliminary data.</text>
</comment>
<evidence type="ECO:0000313" key="2">
    <source>
        <dbReference type="Proteomes" id="UP001268864"/>
    </source>
</evidence>
<evidence type="ECO:0008006" key="3">
    <source>
        <dbReference type="Google" id="ProtNLM"/>
    </source>
</evidence>
<accession>A0ABU2FT28</accession>
<reference evidence="1 2" key="1">
    <citation type="submission" date="2022-06" db="EMBL/GenBank/DDBJ databases">
        <title>Halomicroarcula sp. a new haloarchaeum isolate from saline soil.</title>
        <authorList>
            <person name="Strakova D."/>
            <person name="Galisteo C."/>
            <person name="Sanchez-Porro C."/>
            <person name="Ventosa A."/>
        </authorList>
    </citation>
    <scope>NUCLEOTIDE SEQUENCE [LARGE SCALE GENOMIC DNA]</scope>
    <source>
        <strain evidence="1 2">S3CR25-11</strain>
    </source>
</reference>
<proteinExistence type="predicted"/>
<dbReference type="RefSeq" id="WP_310901411.1">
    <property type="nucleotide sequence ID" value="NZ_JAMQOS010000005.1"/>
</dbReference>
<organism evidence="1 2">
    <name type="scientific">Haloarcula onubensis</name>
    <dbReference type="NCBI Taxonomy" id="2950539"/>
    <lineage>
        <taxon>Archaea</taxon>
        <taxon>Methanobacteriati</taxon>
        <taxon>Methanobacteriota</taxon>
        <taxon>Stenosarchaea group</taxon>
        <taxon>Halobacteria</taxon>
        <taxon>Halobacteriales</taxon>
        <taxon>Haloarculaceae</taxon>
        <taxon>Haloarcula</taxon>
    </lineage>
</organism>
<dbReference type="InterPro" id="IPR049696">
    <property type="entry name" value="HVO_0649-like"/>
</dbReference>
<sequence length="67" mass="7582">MTGDATKSPFERLKQYYDTEALSCPDCGYADTDGEWETETNGRVVEYHHECPTCGTLQQHTVHLDEA</sequence>
<name>A0ABU2FT28_9EURY</name>